<keyword evidence="2" id="KW-1185">Reference proteome</keyword>
<evidence type="ECO:0000313" key="1">
    <source>
        <dbReference type="EMBL" id="WAR23825.1"/>
    </source>
</evidence>
<accession>A0ABY7FNN1</accession>
<protein>
    <submittedName>
        <fullName evidence="1">Uncharacterized protein</fullName>
    </submittedName>
</protein>
<evidence type="ECO:0000313" key="2">
    <source>
        <dbReference type="Proteomes" id="UP001164746"/>
    </source>
</evidence>
<reference evidence="1" key="1">
    <citation type="submission" date="2022-11" db="EMBL/GenBank/DDBJ databases">
        <title>Centuries of genome instability and evolution in soft-shell clam transmissible cancer (bioRxiv).</title>
        <authorList>
            <person name="Hart S.F.M."/>
            <person name="Yonemitsu M.A."/>
            <person name="Giersch R.M."/>
            <person name="Beal B.F."/>
            <person name="Arriagada G."/>
            <person name="Davis B.W."/>
            <person name="Ostrander E.A."/>
            <person name="Goff S.P."/>
            <person name="Metzger M.J."/>
        </authorList>
    </citation>
    <scope>NUCLEOTIDE SEQUENCE</scope>
    <source>
        <strain evidence="1">MELC-2E11</strain>
        <tissue evidence="1">Siphon/mantle</tissue>
    </source>
</reference>
<name>A0ABY7FNN1_MYAAR</name>
<dbReference type="EMBL" id="CP111024">
    <property type="protein sequence ID" value="WAR23825.1"/>
    <property type="molecule type" value="Genomic_DNA"/>
</dbReference>
<organism evidence="1 2">
    <name type="scientific">Mya arenaria</name>
    <name type="common">Soft-shell clam</name>
    <dbReference type="NCBI Taxonomy" id="6604"/>
    <lineage>
        <taxon>Eukaryota</taxon>
        <taxon>Metazoa</taxon>
        <taxon>Spiralia</taxon>
        <taxon>Lophotrochozoa</taxon>
        <taxon>Mollusca</taxon>
        <taxon>Bivalvia</taxon>
        <taxon>Autobranchia</taxon>
        <taxon>Heteroconchia</taxon>
        <taxon>Euheterodonta</taxon>
        <taxon>Imparidentia</taxon>
        <taxon>Neoheterodontei</taxon>
        <taxon>Myida</taxon>
        <taxon>Myoidea</taxon>
        <taxon>Myidae</taxon>
        <taxon>Mya</taxon>
    </lineage>
</organism>
<gene>
    <name evidence="1" type="ORF">MAR_037494</name>
</gene>
<sequence length="150" mass="16268">MTVDICAQQMATSCPLLALPDIISLIAGQDNDLQILGNSDTDVNAEQQNIFDFIEDEENDSTNGYTIPSKVMDPNEIFKMGVMHSSSKLHADAENATIDAMDNAYGSSHTVDHEEEVTTVFGDENVAAGDNEIVNQGTSETINTRLQNTI</sequence>
<proteinExistence type="predicted"/>
<dbReference type="Proteomes" id="UP001164746">
    <property type="component" value="Chromosome 13"/>
</dbReference>